<dbReference type="PANTHER" id="PTHR12461:SF105">
    <property type="entry name" value="HYPOXIA-INDUCIBLE FACTOR 1-ALPHA INHIBITOR"/>
    <property type="match status" value="1"/>
</dbReference>
<feature type="domain" description="JmjC" evidence="2">
    <location>
        <begin position="116"/>
        <end position="269"/>
    </location>
</feature>
<gene>
    <name evidence="3" type="ORF">PPAR1163_LOCUS14335</name>
</gene>
<protein>
    <recommendedName>
        <fullName evidence="2">JmjC domain-containing protein</fullName>
    </recommendedName>
</protein>
<evidence type="ECO:0000259" key="2">
    <source>
        <dbReference type="PROSITE" id="PS51184"/>
    </source>
</evidence>
<dbReference type="InterPro" id="IPR003347">
    <property type="entry name" value="JmjC_dom"/>
</dbReference>
<dbReference type="InterPro" id="IPR014710">
    <property type="entry name" value="RmlC-like_jellyroll"/>
</dbReference>
<name>A0A7S1U632_9STRA</name>
<dbReference type="PANTHER" id="PTHR12461">
    <property type="entry name" value="HYPOXIA-INDUCIBLE FACTOR 1 ALPHA INHIBITOR-RELATED"/>
    <property type="match status" value="1"/>
</dbReference>
<dbReference type="InterPro" id="IPR041667">
    <property type="entry name" value="Cupin_8"/>
</dbReference>
<feature type="compositionally biased region" description="Basic residues" evidence="1">
    <location>
        <begin position="452"/>
        <end position="466"/>
    </location>
</feature>
<sequence length="481" mass="54599">MRRRPVLIRGAPEAPQLQWQWQQLVEALPLLEDVRLRDAGAGGVFTLRGERDRGGMLEDPSPDATASVPAVATRRFLETAADPSLFLYWTKDAEVLDGSPLALRAADGGAASNATEAAWRRWAVKEVQLERDDFGGAAIDELIMPMLWLSQPGVVAQAHYDKSHNFVTQVLGNKRWLIFPPFQHFRLYQYPHLHPSYKQSQVDFAAPDLKRFPSFRGAQALEAEVGPGDVLYMPPYWFHRVETTEMSLSLSVVSPSEEELVLSEAYWKDMPLGSLEGKTERTLGARRYLLEVLARLRGVKSPRWFADRLYEQRYAALFPEASLLMQEKLAAFDCHLAETDPLTGARLESTVRNSLPREELEATADFVAECANDDVIPPAVREQWAQSYVEEIARWARGDPEEAVLFIRKCLSDDEHVKVPEQVEWVEGPEVIKIGENAMEGDWIEPAERRRLERRKRARERAKAGKQKPGQQKPKKKHAEL</sequence>
<dbReference type="EMBL" id="HBGJ01022188">
    <property type="protein sequence ID" value="CAD9255965.1"/>
    <property type="molecule type" value="Transcribed_RNA"/>
</dbReference>
<dbReference type="SMART" id="SM00558">
    <property type="entry name" value="JmjC"/>
    <property type="match status" value="1"/>
</dbReference>
<dbReference type="Gene3D" id="2.60.120.10">
    <property type="entry name" value="Jelly Rolls"/>
    <property type="match status" value="1"/>
</dbReference>
<proteinExistence type="predicted"/>
<dbReference type="Pfam" id="PF13621">
    <property type="entry name" value="Cupin_8"/>
    <property type="match status" value="1"/>
</dbReference>
<dbReference type="PROSITE" id="PS51184">
    <property type="entry name" value="JMJC"/>
    <property type="match status" value="1"/>
</dbReference>
<reference evidence="3" key="1">
    <citation type="submission" date="2021-01" db="EMBL/GenBank/DDBJ databases">
        <authorList>
            <person name="Corre E."/>
            <person name="Pelletier E."/>
            <person name="Niang G."/>
            <person name="Scheremetjew M."/>
            <person name="Finn R."/>
            <person name="Kale V."/>
            <person name="Holt S."/>
            <person name="Cochrane G."/>
            <person name="Meng A."/>
            <person name="Brown T."/>
            <person name="Cohen L."/>
        </authorList>
    </citation>
    <scope>NUCLEOTIDE SEQUENCE</scope>
    <source>
        <strain evidence="3">CCMP2877</strain>
    </source>
</reference>
<evidence type="ECO:0000256" key="1">
    <source>
        <dbReference type="SAM" id="MobiDB-lite"/>
    </source>
</evidence>
<evidence type="ECO:0000313" key="3">
    <source>
        <dbReference type="EMBL" id="CAD9255965.1"/>
    </source>
</evidence>
<accession>A0A7S1U632</accession>
<organism evidence="3">
    <name type="scientific">Phaeomonas parva</name>
    <dbReference type="NCBI Taxonomy" id="124430"/>
    <lineage>
        <taxon>Eukaryota</taxon>
        <taxon>Sar</taxon>
        <taxon>Stramenopiles</taxon>
        <taxon>Ochrophyta</taxon>
        <taxon>Pinguiophyceae</taxon>
        <taxon>Pinguiochrysidales</taxon>
        <taxon>Pinguiochrysidaceae</taxon>
        <taxon>Phaeomonas</taxon>
    </lineage>
</organism>
<dbReference type="AlphaFoldDB" id="A0A7S1U632"/>
<feature type="region of interest" description="Disordered" evidence="1">
    <location>
        <begin position="443"/>
        <end position="481"/>
    </location>
</feature>
<dbReference type="SUPFAM" id="SSF51197">
    <property type="entry name" value="Clavaminate synthase-like"/>
    <property type="match status" value="1"/>
</dbReference>